<dbReference type="EMBL" id="UINC01011007">
    <property type="protein sequence ID" value="SVA48754.1"/>
    <property type="molecule type" value="Genomic_DNA"/>
</dbReference>
<protein>
    <submittedName>
        <fullName evidence="1">Uncharacterized protein</fullName>
    </submittedName>
</protein>
<name>A0A381W8E0_9ZZZZ</name>
<proteinExistence type="predicted"/>
<organism evidence="1">
    <name type="scientific">marine metagenome</name>
    <dbReference type="NCBI Taxonomy" id="408172"/>
    <lineage>
        <taxon>unclassified sequences</taxon>
        <taxon>metagenomes</taxon>
        <taxon>ecological metagenomes</taxon>
    </lineage>
</organism>
<dbReference type="AlphaFoldDB" id="A0A381W8E0"/>
<evidence type="ECO:0000313" key="1">
    <source>
        <dbReference type="EMBL" id="SVA48754.1"/>
    </source>
</evidence>
<reference evidence="1" key="1">
    <citation type="submission" date="2018-05" db="EMBL/GenBank/DDBJ databases">
        <authorList>
            <person name="Lanie J.A."/>
            <person name="Ng W.-L."/>
            <person name="Kazmierczak K.M."/>
            <person name="Andrzejewski T.M."/>
            <person name="Davidsen T.M."/>
            <person name="Wayne K.J."/>
            <person name="Tettelin H."/>
            <person name="Glass J.I."/>
            <person name="Rusch D."/>
            <person name="Podicherti R."/>
            <person name="Tsui H.-C.T."/>
            <person name="Winkler M.E."/>
        </authorList>
    </citation>
    <scope>NUCLEOTIDE SEQUENCE</scope>
</reference>
<accession>A0A381W8E0</accession>
<gene>
    <name evidence="1" type="ORF">METZ01_LOCUS101608</name>
</gene>
<sequence>VVARRLTPEQSLAVVRERLRAYADRGVFRGFSEQAPVAGRHRFRFSWLGARPLFLHYTPTTGTFVFRNLLPNIASRSLLSRDLQAFVSGRASPRLPAHRRVDRRRARIRCVASRGSASIELVATRNHHEYGVNRVVNLTHEIFLYLHTYQPEYMWENFDAPQE</sequence>
<feature type="non-terminal residue" evidence="1">
    <location>
        <position position="1"/>
    </location>
</feature>